<dbReference type="Gene3D" id="3.30.1440.10">
    <property type="match status" value="1"/>
</dbReference>
<dbReference type="GO" id="GO:0005840">
    <property type="term" value="C:ribosome"/>
    <property type="evidence" value="ECO:0007669"/>
    <property type="project" value="UniProtKB-KW"/>
</dbReference>
<name>A0A811ZR04_NYCPR</name>
<evidence type="ECO:0000313" key="4">
    <source>
        <dbReference type="EMBL" id="CAD7690940.1"/>
    </source>
</evidence>
<dbReference type="PANTHER" id="PTHR11994">
    <property type="entry name" value="60S RIBOSOMAL PROTEIN L11-RELATED"/>
    <property type="match status" value="1"/>
</dbReference>
<evidence type="ECO:0000313" key="5">
    <source>
        <dbReference type="Proteomes" id="UP000645828"/>
    </source>
</evidence>
<comment type="caution">
    <text evidence="4">The sequence shown here is derived from an EMBL/GenBank/DDBJ whole genome shotgun (WGS) entry which is preliminary data.</text>
</comment>
<dbReference type="InterPro" id="IPR022803">
    <property type="entry name" value="Ribosomal_uL5_dom_sf"/>
</dbReference>
<dbReference type="EMBL" id="CAJHUB010000771">
    <property type="protein sequence ID" value="CAD7690940.1"/>
    <property type="molecule type" value="Genomic_DNA"/>
</dbReference>
<accession>A0A811ZR04</accession>
<dbReference type="AlphaFoldDB" id="A0A811ZR04"/>
<dbReference type="InterPro" id="IPR002132">
    <property type="entry name" value="Ribosomal_uL5"/>
</dbReference>
<dbReference type="SUPFAM" id="SSF55282">
    <property type="entry name" value="RL5-like"/>
    <property type="match status" value="1"/>
</dbReference>
<organism evidence="4 5">
    <name type="scientific">Nyctereutes procyonoides</name>
    <name type="common">Raccoon dog</name>
    <name type="synonym">Canis procyonoides</name>
    <dbReference type="NCBI Taxonomy" id="34880"/>
    <lineage>
        <taxon>Eukaryota</taxon>
        <taxon>Metazoa</taxon>
        <taxon>Chordata</taxon>
        <taxon>Craniata</taxon>
        <taxon>Vertebrata</taxon>
        <taxon>Euteleostomi</taxon>
        <taxon>Mammalia</taxon>
        <taxon>Eutheria</taxon>
        <taxon>Laurasiatheria</taxon>
        <taxon>Carnivora</taxon>
        <taxon>Caniformia</taxon>
        <taxon>Canidae</taxon>
        <taxon>Nyctereutes</taxon>
    </lineage>
</organism>
<dbReference type="GO" id="GO:0003735">
    <property type="term" value="F:structural constituent of ribosome"/>
    <property type="evidence" value="ECO:0007669"/>
    <property type="project" value="InterPro"/>
</dbReference>
<comment type="similarity">
    <text evidence="1">Belongs to the universal ribosomal protein uL5 family.</text>
</comment>
<dbReference type="GO" id="GO:0006412">
    <property type="term" value="P:translation"/>
    <property type="evidence" value="ECO:0007669"/>
    <property type="project" value="InterPro"/>
</dbReference>
<keyword evidence="2" id="KW-0689">Ribosomal protein</keyword>
<keyword evidence="3" id="KW-0687">Ribonucleoprotein</keyword>
<keyword evidence="5" id="KW-1185">Reference proteome</keyword>
<sequence length="145" mass="16923">MALNNVALPVHHGIGSGKKEKPMWELPIHKLCLSIFGVGEIGDRLTLATKFAVYYTFHGVKGKEILEKQLLQYWNLWFGDKDHINLGIKYDPSMDIHTLDFYVVLGRPRFSIIDKKHRVLWPNRISKEEAMHWFLQKNTIKLPNK</sequence>
<dbReference type="GO" id="GO:1990904">
    <property type="term" value="C:ribonucleoprotein complex"/>
    <property type="evidence" value="ECO:0007669"/>
    <property type="project" value="UniProtKB-KW"/>
</dbReference>
<evidence type="ECO:0000256" key="3">
    <source>
        <dbReference type="ARBA" id="ARBA00023274"/>
    </source>
</evidence>
<dbReference type="Proteomes" id="UP000645828">
    <property type="component" value="Unassembled WGS sequence"/>
</dbReference>
<reference evidence="4" key="1">
    <citation type="submission" date="2020-12" db="EMBL/GenBank/DDBJ databases">
        <authorList>
            <consortium name="Molecular Ecology Group"/>
        </authorList>
    </citation>
    <scope>NUCLEOTIDE SEQUENCE</scope>
    <source>
        <strain evidence="4">TBG_1078</strain>
    </source>
</reference>
<protein>
    <submittedName>
        <fullName evidence="4">(raccoon dog) hypothetical protein</fullName>
    </submittedName>
</protein>
<proteinExistence type="inferred from homology"/>
<evidence type="ECO:0000256" key="2">
    <source>
        <dbReference type="ARBA" id="ARBA00022980"/>
    </source>
</evidence>
<evidence type="ECO:0000256" key="1">
    <source>
        <dbReference type="ARBA" id="ARBA00008553"/>
    </source>
</evidence>
<gene>
    <name evidence="4" type="ORF">NYPRO_LOCUS23734</name>
</gene>